<evidence type="ECO:0000256" key="1">
    <source>
        <dbReference type="ARBA" id="ARBA00001971"/>
    </source>
</evidence>
<dbReference type="SUPFAM" id="SSF48264">
    <property type="entry name" value="Cytochrome P450"/>
    <property type="match status" value="1"/>
</dbReference>
<proteinExistence type="inferred from homology"/>
<evidence type="ECO:0000256" key="3">
    <source>
        <dbReference type="ARBA" id="ARBA00005179"/>
    </source>
</evidence>
<keyword evidence="6" id="KW-0812">Transmembrane</keyword>
<dbReference type="OrthoDB" id="1103324at2759"/>
<comment type="similarity">
    <text evidence="4 14">Belongs to the cytochrome P450 family.</text>
</comment>
<protein>
    <recommendedName>
        <fullName evidence="17">Cytochrome P450</fullName>
    </recommendedName>
</protein>
<accession>A0A4S4M0B9</accession>
<comment type="pathway">
    <text evidence="3">Secondary metabolite biosynthesis.</text>
</comment>
<keyword evidence="5 13" id="KW-0349">Heme</keyword>
<name>A0A4S4M0B9_9AGAM</name>
<evidence type="ECO:0000313" key="15">
    <source>
        <dbReference type="EMBL" id="THH16150.1"/>
    </source>
</evidence>
<dbReference type="Gene3D" id="1.10.630.10">
    <property type="entry name" value="Cytochrome P450"/>
    <property type="match status" value="2"/>
</dbReference>
<sequence length="506" mass="57219">MAMPSLLSAEGFLGLALVAFAVHRVLKVGRREQGLPPGPPTIPILGNLHVFPRSYAYRQFTDWARTYGGIISVNLEPFMTSLVNNLLTCYLKLKIGAETIIVVSDARIARELIDQKNANTSDRPTNYLATLVTGGNHVALARYSPFWRRSRKVIQSFMTKEACEQHKPIQVAEATQLITSGARFTIAGRSSTILKYVPERWASWKRICKEIRQKQVKLYGSLVESCERRLAQNVRNGCAMETILDVKEKNEFDHDLVRGICGTMIEGGTDTTFIFLQSLTLMLVAHPDIQAKAHKEIDSVIGSERCPTLEDFQSLPLSVSDPCFLWDCLTPRWRMSRRKFEVDGFFIPKGSTIFSNQWGMFHDPEFYDDPEVFRPHRFLTSEYGQKPGADITGRRHDLHFGGGRRICPGTHLANTSMILTTMNMLWAFEFKEAVDPMTSAPIPVDINNYSKAIVAIPNPFRCDIVVRSESHAALIRQAFVASRPVFEQFEHELSDEDKAFVRNQQA</sequence>
<reference evidence="15 16" key="1">
    <citation type="submission" date="2019-02" db="EMBL/GenBank/DDBJ databases">
        <title>Genome sequencing of the rare red list fungi Bondarzewia mesenterica.</title>
        <authorList>
            <person name="Buettner E."/>
            <person name="Kellner H."/>
        </authorList>
    </citation>
    <scope>NUCLEOTIDE SEQUENCE [LARGE SCALE GENOMIC DNA]</scope>
    <source>
        <strain evidence="15 16">DSM 108281</strain>
    </source>
</reference>
<dbReference type="InterPro" id="IPR050364">
    <property type="entry name" value="Cytochrome_P450_fung"/>
</dbReference>
<evidence type="ECO:0000256" key="5">
    <source>
        <dbReference type="ARBA" id="ARBA00022617"/>
    </source>
</evidence>
<dbReference type="PANTHER" id="PTHR46300:SF2">
    <property type="entry name" value="CYTOCHROME P450 MONOOXYGENASE ALNH-RELATED"/>
    <property type="match status" value="1"/>
</dbReference>
<evidence type="ECO:0000256" key="14">
    <source>
        <dbReference type="RuleBase" id="RU000461"/>
    </source>
</evidence>
<dbReference type="PRINTS" id="PR00463">
    <property type="entry name" value="EP450I"/>
</dbReference>
<dbReference type="AlphaFoldDB" id="A0A4S4M0B9"/>
<dbReference type="InterPro" id="IPR002401">
    <property type="entry name" value="Cyt_P450_E_grp-I"/>
</dbReference>
<evidence type="ECO:0000256" key="2">
    <source>
        <dbReference type="ARBA" id="ARBA00004370"/>
    </source>
</evidence>
<organism evidence="15 16">
    <name type="scientific">Bondarzewia mesenterica</name>
    <dbReference type="NCBI Taxonomy" id="1095465"/>
    <lineage>
        <taxon>Eukaryota</taxon>
        <taxon>Fungi</taxon>
        <taxon>Dikarya</taxon>
        <taxon>Basidiomycota</taxon>
        <taxon>Agaricomycotina</taxon>
        <taxon>Agaricomycetes</taxon>
        <taxon>Russulales</taxon>
        <taxon>Bondarzewiaceae</taxon>
        <taxon>Bondarzewia</taxon>
    </lineage>
</organism>
<dbReference type="GO" id="GO:0005506">
    <property type="term" value="F:iron ion binding"/>
    <property type="evidence" value="ECO:0007669"/>
    <property type="project" value="InterPro"/>
</dbReference>
<dbReference type="InterPro" id="IPR017972">
    <property type="entry name" value="Cyt_P450_CS"/>
</dbReference>
<dbReference type="GO" id="GO:0004497">
    <property type="term" value="F:monooxygenase activity"/>
    <property type="evidence" value="ECO:0007669"/>
    <property type="project" value="UniProtKB-KW"/>
</dbReference>
<dbReference type="EMBL" id="SGPL01000172">
    <property type="protein sequence ID" value="THH16150.1"/>
    <property type="molecule type" value="Genomic_DNA"/>
</dbReference>
<dbReference type="InterPro" id="IPR036396">
    <property type="entry name" value="Cyt_P450_sf"/>
</dbReference>
<evidence type="ECO:0000256" key="10">
    <source>
        <dbReference type="ARBA" id="ARBA00023004"/>
    </source>
</evidence>
<dbReference type="GO" id="GO:0016020">
    <property type="term" value="C:membrane"/>
    <property type="evidence" value="ECO:0007669"/>
    <property type="project" value="UniProtKB-SubCell"/>
</dbReference>
<evidence type="ECO:0008006" key="17">
    <source>
        <dbReference type="Google" id="ProtNLM"/>
    </source>
</evidence>
<evidence type="ECO:0000256" key="8">
    <source>
        <dbReference type="ARBA" id="ARBA00022989"/>
    </source>
</evidence>
<keyword evidence="7 13" id="KW-0479">Metal-binding</keyword>
<comment type="subcellular location">
    <subcellularLocation>
        <location evidence="2">Membrane</location>
    </subcellularLocation>
</comment>
<evidence type="ECO:0000256" key="13">
    <source>
        <dbReference type="PIRSR" id="PIRSR602401-1"/>
    </source>
</evidence>
<dbReference type="Proteomes" id="UP000310158">
    <property type="component" value="Unassembled WGS sequence"/>
</dbReference>
<evidence type="ECO:0000256" key="4">
    <source>
        <dbReference type="ARBA" id="ARBA00010617"/>
    </source>
</evidence>
<keyword evidence="8" id="KW-1133">Transmembrane helix</keyword>
<evidence type="ECO:0000256" key="9">
    <source>
        <dbReference type="ARBA" id="ARBA00023002"/>
    </source>
</evidence>
<feature type="binding site" description="axial binding residue" evidence="13">
    <location>
        <position position="407"/>
    </location>
    <ligand>
        <name>heme</name>
        <dbReference type="ChEBI" id="CHEBI:30413"/>
    </ligand>
    <ligandPart>
        <name>Fe</name>
        <dbReference type="ChEBI" id="CHEBI:18248"/>
    </ligandPart>
</feature>
<dbReference type="PROSITE" id="PS00086">
    <property type="entry name" value="CYTOCHROME_P450"/>
    <property type="match status" value="1"/>
</dbReference>
<evidence type="ECO:0000256" key="12">
    <source>
        <dbReference type="ARBA" id="ARBA00023136"/>
    </source>
</evidence>
<dbReference type="GO" id="GO:0020037">
    <property type="term" value="F:heme binding"/>
    <property type="evidence" value="ECO:0007669"/>
    <property type="project" value="InterPro"/>
</dbReference>
<dbReference type="GO" id="GO:0016705">
    <property type="term" value="F:oxidoreductase activity, acting on paired donors, with incorporation or reduction of molecular oxygen"/>
    <property type="evidence" value="ECO:0007669"/>
    <property type="project" value="InterPro"/>
</dbReference>
<gene>
    <name evidence="15" type="ORF">EW146_g4447</name>
</gene>
<keyword evidence="9 14" id="KW-0560">Oxidoreductase</keyword>
<evidence type="ECO:0000256" key="6">
    <source>
        <dbReference type="ARBA" id="ARBA00022692"/>
    </source>
</evidence>
<dbReference type="InterPro" id="IPR001128">
    <property type="entry name" value="Cyt_P450"/>
</dbReference>
<evidence type="ECO:0000256" key="11">
    <source>
        <dbReference type="ARBA" id="ARBA00023033"/>
    </source>
</evidence>
<keyword evidence="10 13" id="KW-0408">Iron</keyword>
<comment type="caution">
    <text evidence="15">The sequence shown here is derived from an EMBL/GenBank/DDBJ whole genome shotgun (WGS) entry which is preliminary data.</text>
</comment>
<keyword evidence="11 14" id="KW-0503">Monooxygenase</keyword>
<comment type="cofactor">
    <cofactor evidence="1 13">
        <name>heme</name>
        <dbReference type="ChEBI" id="CHEBI:30413"/>
    </cofactor>
</comment>
<evidence type="ECO:0000313" key="16">
    <source>
        <dbReference type="Proteomes" id="UP000310158"/>
    </source>
</evidence>
<dbReference type="Pfam" id="PF00067">
    <property type="entry name" value="p450"/>
    <property type="match status" value="1"/>
</dbReference>
<keyword evidence="16" id="KW-1185">Reference proteome</keyword>
<dbReference type="PANTHER" id="PTHR46300">
    <property type="entry name" value="P450, PUTATIVE (EUROFUNG)-RELATED-RELATED"/>
    <property type="match status" value="1"/>
</dbReference>
<evidence type="ECO:0000256" key="7">
    <source>
        <dbReference type="ARBA" id="ARBA00022723"/>
    </source>
</evidence>
<keyword evidence="12" id="KW-0472">Membrane</keyword>